<evidence type="ECO:0000256" key="3">
    <source>
        <dbReference type="ARBA" id="ARBA00022989"/>
    </source>
</evidence>
<dbReference type="EMBL" id="LDAU01000114">
    <property type="protein sequence ID" value="KRX04572.1"/>
    <property type="molecule type" value="Genomic_DNA"/>
</dbReference>
<dbReference type="OrthoDB" id="296408at2759"/>
<sequence>MAEDYYYESQIDKDHEWEQYLKEPKSGNFEAVLNMIKAQVGIALLALPYGFYNSGIGYGSIIQSLSVLFSLYGIRKLILIADEVQKPKLYYPELVEQILGEKVEVFAYAGVQAGDLEIIVITAIILVPFIFINNFHFLNTSSGFAIILMIFSLVYILIYDLQEIEQYNIGINSNSQQFFKIEGAIPIIGLAIFNCEGITCVFHIRDSMKKQSDFMKLFSLVLLFLLILQIIFGSINVFTFGKNLQEIVLLNIPYTDVYSFIAKIGYATGILLSYPIQIFPVYTLLQQSMKMEDLSTAQIYKVYGVRMSLLASLFLVAYMIPEFSGLLSFLGAVSGVATQMTFPLWMDYVYQKNHKSKFLKYFDLSLLGLSIVLMVVCGYSTLKDLFI</sequence>
<keyword evidence="2 5" id="KW-0812">Transmembrane</keyword>
<feature type="transmembrane region" description="Helical" evidence="5">
    <location>
        <begin position="118"/>
        <end position="137"/>
    </location>
</feature>
<comment type="subcellular location">
    <subcellularLocation>
        <location evidence="1">Membrane</location>
        <topology evidence="1">Multi-pass membrane protein</topology>
    </subcellularLocation>
</comment>
<dbReference type="FunCoup" id="A0A0V0QQT7">
    <property type="interactions" value="1"/>
</dbReference>
<name>A0A0V0QQT7_PSEPJ</name>
<organism evidence="7 8">
    <name type="scientific">Pseudocohnilembus persalinus</name>
    <name type="common">Ciliate</name>
    <dbReference type="NCBI Taxonomy" id="266149"/>
    <lineage>
        <taxon>Eukaryota</taxon>
        <taxon>Sar</taxon>
        <taxon>Alveolata</taxon>
        <taxon>Ciliophora</taxon>
        <taxon>Intramacronucleata</taxon>
        <taxon>Oligohymenophorea</taxon>
        <taxon>Scuticociliatia</taxon>
        <taxon>Philasterida</taxon>
        <taxon>Pseudocohnilembidae</taxon>
        <taxon>Pseudocohnilembus</taxon>
    </lineage>
</organism>
<dbReference type="InParanoid" id="A0A0V0QQT7"/>
<dbReference type="AlphaFoldDB" id="A0A0V0QQT7"/>
<dbReference type="PANTHER" id="PTHR22950">
    <property type="entry name" value="AMINO ACID TRANSPORTER"/>
    <property type="match status" value="1"/>
</dbReference>
<feature type="transmembrane region" description="Helical" evidence="5">
    <location>
        <begin position="358"/>
        <end position="382"/>
    </location>
</feature>
<proteinExistence type="predicted"/>
<feature type="transmembrane region" description="Helical" evidence="5">
    <location>
        <begin position="217"/>
        <end position="240"/>
    </location>
</feature>
<evidence type="ECO:0000313" key="8">
    <source>
        <dbReference type="Proteomes" id="UP000054937"/>
    </source>
</evidence>
<dbReference type="InterPro" id="IPR013057">
    <property type="entry name" value="AA_transpt_TM"/>
</dbReference>
<feature type="transmembrane region" description="Helical" evidence="5">
    <location>
        <begin position="326"/>
        <end position="346"/>
    </location>
</feature>
<keyword evidence="3 5" id="KW-1133">Transmembrane helix</keyword>
<feature type="transmembrane region" description="Helical" evidence="5">
    <location>
        <begin position="303"/>
        <end position="320"/>
    </location>
</feature>
<dbReference type="PANTHER" id="PTHR22950:SF666">
    <property type="entry name" value="VACUOLAR AMINO ACID TRANSPORTER 4"/>
    <property type="match status" value="1"/>
</dbReference>
<accession>A0A0V0QQT7</accession>
<protein>
    <recommendedName>
        <fullName evidence="6">Amino acid transporter transmembrane domain-containing protein</fullName>
    </recommendedName>
</protein>
<comment type="caution">
    <text evidence="7">The sequence shown here is derived from an EMBL/GenBank/DDBJ whole genome shotgun (WGS) entry which is preliminary data.</text>
</comment>
<dbReference type="Pfam" id="PF01490">
    <property type="entry name" value="Aa_trans"/>
    <property type="match status" value="2"/>
</dbReference>
<keyword evidence="8" id="KW-1185">Reference proteome</keyword>
<evidence type="ECO:0000256" key="5">
    <source>
        <dbReference type="SAM" id="Phobius"/>
    </source>
</evidence>
<evidence type="ECO:0000313" key="7">
    <source>
        <dbReference type="EMBL" id="KRX04572.1"/>
    </source>
</evidence>
<reference evidence="7 8" key="1">
    <citation type="journal article" date="2015" name="Sci. Rep.">
        <title>Genome of the facultative scuticociliatosis pathogen Pseudocohnilembus persalinus provides insight into its virulence through horizontal gene transfer.</title>
        <authorList>
            <person name="Xiong J."/>
            <person name="Wang G."/>
            <person name="Cheng J."/>
            <person name="Tian M."/>
            <person name="Pan X."/>
            <person name="Warren A."/>
            <person name="Jiang C."/>
            <person name="Yuan D."/>
            <person name="Miao W."/>
        </authorList>
    </citation>
    <scope>NUCLEOTIDE SEQUENCE [LARGE SCALE GENOMIC DNA]</scope>
    <source>
        <strain evidence="7">36N120E</strain>
    </source>
</reference>
<dbReference type="GO" id="GO:0015179">
    <property type="term" value="F:L-amino acid transmembrane transporter activity"/>
    <property type="evidence" value="ECO:0007669"/>
    <property type="project" value="TreeGrafter"/>
</dbReference>
<feature type="domain" description="Amino acid transporter transmembrane" evidence="6">
    <location>
        <begin position="25"/>
        <end position="106"/>
    </location>
</feature>
<keyword evidence="4 5" id="KW-0472">Membrane</keyword>
<evidence type="ECO:0000259" key="6">
    <source>
        <dbReference type="Pfam" id="PF01490"/>
    </source>
</evidence>
<evidence type="ECO:0000256" key="4">
    <source>
        <dbReference type="ARBA" id="ARBA00023136"/>
    </source>
</evidence>
<evidence type="ECO:0000256" key="2">
    <source>
        <dbReference type="ARBA" id="ARBA00022692"/>
    </source>
</evidence>
<gene>
    <name evidence="7" type="ORF">PPERSA_04387</name>
</gene>
<feature type="transmembrane region" description="Helical" evidence="5">
    <location>
        <begin position="143"/>
        <end position="161"/>
    </location>
</feature>
<feature type="transmembrane region" description="Helical" evidence="5">
    <location>
        <begin position="260"/>
        <end position="282"/>
    </location>
</feature>
<dbReference type="OMA" id="FYIYNPY"/>
<evidence type="ECO:0000256" key="1">
    <source>
        <dbReference type="ARBA" id="ARBA00004141"/>
    </source>
</evidence>
<feature type="domain" description="Amino acid transporter transmembrane" evidence="6">
    <location>
        <begin position="117"/>
        <end position="378"/>
    </location>
</feature>
<dbReference type="GO" id="GO:0016020">
    <property type="term" value="C:membrane"/>
    <property type="evidence" value="ECO:0007669"/>
    <property type="project" value="UniProtKB-SubCell"/>
</dbReference>
<dbReference type="Proteomes" id="UP000054937">
    <property type="component" value="Unassembled WGS sequence"/>
</dbReference>